<evidence type="ECO:0000313" key="1">
    <source>
        <dbReference type="EMBL" id="KAK1141071.1"/>
    </source>
</evidence>
<name>A0ACC3ATX5_9EURO</name>
<proteinExistence type="predicted"/>
<organism evidence="1 2">
    <name type="scientific">Aspergillus melleus</name>
    <dbReference type="NCBI Taxonomy" id="138277"/>
    <lineage>
        <taxon>Eukaryota</taxon>
        <taxon>Fungi</taxon>
        <taxon>Dikarya</taxon>
        <taxon>Ascomycota</taxon>
        <taxon>Pezizomycotina</taxon>
        <taxon>Eurotiomycetes</taxon>
        <taxon>Eurotiomycetidae</taxon>
        <taxon>Eurotiales</taxon>
        <taxon>Aspergillaceae</taxon>
        <taxon>Aspergillus</taxon>
        <taxon>Aspergillus subgen. Circumdati</taxon>
    </lineage>
</organism>
<sequence>MGLFTKTKDQTSHSQPENGQKDPKDKKPLPDPSYTWGITPTAEHMSTDPYMDKNHPVHKIPLEKQEKMSKKGINPAAKAEMDEALKGEGGFWAKFAGTSMGGGWIK</sequence>
<evidence type="ECO:0000313" key="2">
    <source>
        <dbReference type="Proteomes" id="UP001177260"/>
    </source>
</evidence>
<reference evidence="1 2" key="1">
    <citation type="journal article" date="2023" name="ACS Omega">
        <title>Identification of the Neoaspergillic Acid Biosynthesis Gene Cluster by Establishing an In Vitro CRISPR-Ribonucleoprotein Genetic System in Aspergillus melleus.</title>
        <authorList>
            <person name="Yuan B."/>
            <person name="Grau M.F."/>
            <person name="Murata R.M."/>
            <person name="Torok T."/>
            <person name="Venkateswaran K."/>
            <person name="Stajich J.E."/>
            <person name="Wang C.C.C."/>
        </authorList>
    </citation>
    <scope>NUCLEOTIDE SEQUENCE [LARGE SCALE GENOMIC DNA]</scope>
    <source>
        <strain evidence="1 2">IMV 1140</strain>
    </source>
</reference>
<gene>
    <name evidence="1" type="ORF">N8T08_009645</name>
</gene>
<protein>
    <submittedName>
        <fullName evidence="1">Uncharacterized protein</fullName>
    </submittedName>
</protein>
<dbReference type="Proteomes" id="UP001177260">
    <property type="component" value="Unassembled WGS sequence"/>
</dbReference>
<keyword evidence="2" id="KW-1185">Reference proteome</keyword>
<dbReference type="EMBL" id="JAOPJF010000070">
    <property type="protein sequence ID" value="KAK1141071.1"/>
    <property type="molecule type" value="Genomic_DNA"/>
</dbReference>
<accession>A0ACC3ATX5</accession>
<comment type="caution">
    <text evidence="1">The sequence shown here is derived from an EMBL/GenBank/DDBJ whole genome shotgun (WGS) entry which is preliminary data.</text>
</comment>